<evidence type="ECO:0000256" key="1">
    <source>
        <dbReference type="SAM" id="MobiDB-lite"/>
    </source>
</evidence>
<sequence length="394" mass="43195">MGAAAKTNRRVAPGVPDLEGHVPREVRHRLYLAEHHGVPPVPLRVHPEELLHQLVGQEVGVQLADARRENRPGDAPHVAHDRGVQPAPVGPQLDVAQRGPEVVLVRDERENQRGDAAPVDAARGGLVHVPEDGVVQDVNRLRHGGRREVGEQQVDVHAIVYELDDRRVGVGHGVELGDGLELLQRVVKVAEERLPSDRLRAEAEAVDVAVRRDDAQPVRAEREQLCRYLGRLFLRDAQLARGVDPHELLQHAVERLQHPLALQLPLLRLEQVLRAQQAHELGRGLAVAFRRAVGADGVGDPVPLLLAAEHGIGHLRVPTGEPVDSIAMRAAPTAFTRRGGAGADCVWQRLPSRTVPRAVSYVNALAVYVYVSDLGRFVHGGRRRWPHPHGPCVT</sequence>
<name>A0AAV4LR83_BABCB</name>
<dbReference type="EMBL" id="BPLF01000001">
    <property type="protein sequence ID" value="GIX62346.1"/>
    <property type="molecule type" value="Genomic_DNA"/>
</dbReference>
<feature type="region of interest" description="Disordered" evidence="1">
    <location>
        <begin position="69"/>
        <end position="93"/>
    </location>
</feature>
<dbReference type="Proteomes" id="UP001497744">
    <property type="component" value="Unassembled WGS sequence"/>
</dbReference>
<organism evidence="2 3">
    <name type="scientific">Babesia caballi</name>
    <dbReference type="NCBI Taxonomy" id="5871"/>
    <lineage>
        <taxon>Eukaryota</taxon>
        <taxon>Sar</taxon>
        <taxon>Alveolata</taxon>
        <taxon>Apicomplexa</taxon>
        <taxon>Aconoidasida</taxon>
        <taxon>Piroplasmida</taxon>
        <taxon>Babesiidae</taxon>
        <taxon>Babesia</taxon>
    </lineage>
</organism>
<comment type="caution">
    <text evidence="2">The sequence shown here is derived from an EMBL/GenBank/DDBJ whole genome shotgun (WGS) entry which is preliminary data.</text>
</comment>
<dbReference type="GeneID" id="94193827"/>
<protein>
    <submittedName>
        <fullName evidence="2">Methyl-accepting chemotaxis protein</fullName>
    </submittedName>
</protein>
<feature type="compositionally biased region" description="Basic and acidic residues" evidence="1">
    <location>
        <begin position="69"/>
        <end position="83"/>
    </location>
</feature>
<dbReference type="RefSeq" id="XP_067714415.1">
    <property type="nucleotide sequence ID" value="XM_067858314.1"/>
</dbReference>
<keyword evidence="3" id="KW-1185">Reference proteome</keyword>
<accession>A0AAV4LR83</accession>
<gene>
    <name evidence="2" type="ORF">BcabD6B2_17810</name>
</gene>
<dbReference type="AlphaFoldDB" id="A0AAV4LR83"/>
<proteinExistence type="predicted"/>
<evidence type="ECO:0000313" key="3">
    <source>
        <dbReference type="Proteomes" id="UP001497744"/>
    </source>
</evidence>
<evidence type="ECO:0000313" key="2">
    <source>
        <dbReference type="EMBL" id="GIX62346.1"/>
    </source>
</evidence>
<reference evidence="2 3" key="1">
    <citation type="submission" date="2021-06" db="EMBL/GenBank/DDBJ databases">
        <title>Genome sequence of Babesia caballi.</title>
        <authorList>
            <person name="Yamagishi J."/>
            <person name="Kidaka T."/>
            <person name="Ochi A."/>
        </authorList>
    </citation>
    <scope>NUCLEOTIDE SEQUENCE [LARGE SCALE GENOMIC DNA]</scope>
    <source>
        <strain evidence="2">USDA-D6B2</strain>
    </source>
</reference>